<feature type="compositionally biased region" description="Basic and acidic residues" evidence="1">
    <location>
        <begin position="78"/>
        <end position="103"/>
    </location>
</feature>
<proteinExistence type="predicted"/>
<evidence type="ECO:0000256" key="1">
    <source>
        <dbReference type="SAM" id="MobiDB-lite"/>
    </source>
</evidence>
<dbReference type="EMBL" id="GBYB01008922">
    <property type="protein sequence ID" value="JAG78689.1"/>
    <property type="molecule type" value="Transcribed_RNA"/>
</dbReference>
<feature type="compositionally biased region" description="Low complexity" evidence="1">
    <location>
        <begin position="58"/>
        <end position="69"/>
    </location>
</feature>
<evidence type="ECO:0000313" key="2">
    <source>
        <dbReference type="EMBL" id="JAG78689.1"/>
    </source>
</evidence>
<organism evidence="2">
    <name type="scientific">Fopius arisanus</name>
    <dbReference type="NCBI Taxonomy" id="64838"/>
    <lineage>
        <taxon>Eukaryota</taxon>
        <taxon>Metazoa</taxon>
        <taxon>Ecdysozoa</taxon>
        <taxon>Arthropoda</taxon>
        <taxon>Hexapoda</taxon>
        <taxon>Insecta</taxon>
        <taxon>Pterygota</taxon>
        <taxon>Neoptera</taxon>
        <taxon>Endopterygota</taxon>
        <taxon>Hymenoptera</taxon>
        <taxon>Apocrita</taxon>
        <taxon>Ichneumonoidea</taxon>
        <taxon>Braconidae</taxon>
        <taxon>Opiinae</taxon>
        <taxon>Fopius</taxon>
    </lineage>
</organism>
<sequence>MTTTTGEPSTLKNPSTLSGGDLVSRLLAATPPYLYNVPLTPHSFFFSEMLRSFVQAKSETATTSTAPTPVNRRRKRSWRDARDRPLELTTKEKTHESHSEKYFHQDLTENRFKPEAFESELKPPGYEENKNFNDVLKPPDESPTDFVKQPRNFYDDSSRLFGADRITHEIFPSQKIKPEEQMTPPNDRKYEERQKINPELSFSQEPKNKLDFSARNFVPGLGSRPEELSGTPKNFLPPAVPNPDFLPSPLWYPPYPLPQSYPGIDPLHFFIDLRVSGHIWDRKLSERQAPFKSKHCSAFSVPQAKEFNRPLNLTRDEASTSKKSQENSRGTHFILKNLMRTYKGIKDVAIRAREDKGRDQRDCESVDDASKEDAMLSPSCHDEDNRKDIRALIGLELVVDYVKEPKEEPAQSPKTE</sequence>
<accession>A0A0C9R7U7</accession>
<protein>
    <submittedName>
        <fullName evidence="2">PtpC protein</fullName>
    </submittedName>
</protein>
<reference evidence="2" key="1">
    <citation type="submission" date="2015-01" db="EMBL/GenBank/DDBJ databases">
        <title>Transcriptome Assembly of Fopius arisanus.</title>
        <authorList>
            <person name="Geib S."/>
        </authorList>
    </citation>
    <scope>NUCLEOTIDE SEQUENCE</scope>
</reference>
<name>A0A0C9R7U7_9HYME</name>
<feature type="region of interest" description="Disordered" evidence="1">
    <location>
        <begin position="57"/>
        <end position="103"/>
    </location>
</feature>
<gene>
    <name evidence="2" type="primary">ptpC</name>
    <name evidence="2" type="ORF">g.8141</name>
</gene>
<dbReference type="AlphaFoldDB" id="A0A0C9R7U7"/>
<feature type="region of interest" description="Disordered" evidence="1">
    <location>
        <begin position="353"/>
        <end position="385"/>
    </location>
</feature>